<feature type="region of interest" description="Disordered" evidence="1">
    <location>
        <begin position="1"/>
        <end position="21"/>
    </location>
</feature>
<dbReference type="EMBL" id="CAJNOO010000119">
    <property type="protein sequence ID" value="CAF0812970.1"/>
    <property type="molecule type" value="Genomic_DNA"/>
</dbReference>
<organism evidence="3 5">
    <name type="scientific">Rotaria sordida</name>
    <dbReference type="NCBI Taxonomy" id="392033"/>
    <lineage>
        <taxon>Eukaryota</taxon>
        <taxon>Metazoa</taxon>
        <taxon>Spiralia</taxon>
        <taxon>Gnathifera</taxon>
        <taxon>Rotifera</taxon>
        <taxon>Eurotatoria</taxon>
        <taxon>Bdelloidea</taxon>
        <taxon>Philodinida</taxon>
        <taxon>Philodinidae</taxon>
        <taxon>Rotaria</taxon>
    </lineage>
</organism>
<dbReference type="AlphaFoldDB" id="A0A813XQJ9"/>
<dbReference type="Proteomes" id="UP000663882">
    <property type="component" value="Unassembled WGS sequence"/>
</dbReference>
<evidence type="ECO:0000313" key="3">
    <source>
        <dbReference type="EMBL" id="CAF0876720.1"/>
    </source>
</evidence>
<feature type="compositionally biased region" description="Low complexity" evidence="1">
    <location>
        <begin position="1"/>
        <end position="15"/>
    </location>
</feature>
<comment type="caution">
    <text evidence="3">The sequence shown here is derived from an EMBL/GenBank/DDBJ whole genome shotgun (WGS) entry which is preliminary data.</text>
</comment>
<proteinExistence type="predicted"/>
<dbReference type="Proteomes" id="UP000663889">
    <property type="component" value="Unassembled WGS sequence"/>
</dbReference>
<feature type="non-terminal residue" evidence="3">
    <location>
        <position position="1"/>
    </location>
</feature>
<dbReference type="Proteomes" id="UP000663823">
    <property type="component" value="Unassembled WGS sequence"/>
</dbReference>
<evidence type="ECO:0000313" key="4">
    <source>
        <dbReference type="EMBL" id="CAF3664881.1"/>
    </source>
</evidence>
<dbReference type="EMBL" id="CAJNOU010000125">
    <property type="protein sequence ID" value="CAF0876720.1"/>
    <property type="molecule type" value="Genomic_DNA"/>
</dbReference>
<gene>
    <name evidence="4" type="ORF">OTI717_LOCUS10169</name>
    <name evidence="2" type="ORF">RFH988_LOCUS4527</name>
    <name evidence="3" type="ORF">SEV965_LOCUS4403</name>
</gene>
<sequence length="90" mass="10119">SSHLSSITFSHSNSIPTEPSQSSIFLKTISSTTHNGSSSHTRQYTSERIKFLLKQQSTTYVVIKNENRNTPLWRKGFGFPTKKSENSGEL</sequence>
<accession>A0A813XQJ9</accession>
<evidence type="ECO:0000256" key="1">
    <source>
        <dbReference type="SAM" id="MobiDB-lite"/>
    </source>
</evidence>
<reference evidence="3" key="1">
    <citation type="submission" date="2021-02" db="EMBL/GenBank/DDBJ databases">
        <authorList>
            <person name="Nowell W R."/>
        </authorList>
    </citation>
    <scope>NUCLEOTIDE SEQUENCE</scope>
</reference>
<name>A0A813XQJ9_9BILA</name>
<dbReference type="OrthoDB" id="1607513at2759"/>
<evidence type="ECO:0000313" key="5">
    <source>
        <dbReference type="Proteomes" id="UP000663889"/>
    </source>
</evidence>
<dbReference type="EMBL" id="CAJOAX010000904">
    <property type="protein sequence ID" value="CAF3664881.1"/>
    <property type="molecule type" value="Genomic_DNA"/>
</dbReference>
<protein>
    <submittedName>
        <fullName evidence="3">Uncharacterized protein</fullName>
    </submittedName>
</protein>
<evidence type="ECO:0000313" key="2">
    <source>
        <dbReference type="EMBL" id="CAF0812970.1"/>
    </source>
</evidence>